<dbReference type="InterPro" id="IPR000742">
    <property type="entry name" value="EGF"/>
</dbReference>
<name>F0ZES2_DICPU</name>
<reference evidence="3" key="1">
    <citation type="journal article" date="2011" name="Genome Biol.">
        <title>Comparative genomics of the social amoebae Dictyostelium discoideum and Dictyostelium purpureum.</title>
        <authorList>
            <consortium name="US DOE Joint Genome Institute (JGI-PGF)"/>
            <person name="Sucgang R."/>
            <person name="Kuo A."/>
            <person name="Tian X."/>
            <person name="Salerno W."/>
            <person name="Parikh A."/>
            <person name="Feasley C.L."/>
            <person name="Dalin E."/>
            <person name="Tu H."/>
            <person name="Huang E."/>
            <person name="Barry K."/>
            <person name="Lindquist E."/>
            <person name="Shapiro H."/>
            <person name="Bruce D."/>
            <person name="Schmutz J."/>
            <person name="Salamov A."/>
            <person name="Fey P."/>
            <person name="Gaudet P."/>
            <person name="Anjard C."/>
            <person name="Babu M.M."/>
            <person name="Basu S."/>
            <person name="Bushmanova Y."/>
            <person name="van der Wel H."/>
            <person name="Katoh-Kurasawa M."/>
            <person name="Dinh C."/>
            <person name="Coutinho P.M."/>
            <person name="Saito T."/>
            <person name="Elias M."/>
            <person name="Schaap P."/>
            <person name="Kay R.R."/>
            <person name="Henrissat B."/>
            <person name="Eichinger L."/>
            <person name="Rivero F."/>
            <person name="Putnam N.H."/>
            <person name="West C.M."/>
            <person name="Loomis W.F."/>
            <person name="Chisholm R.L."/>
            <person name="Shaulsky G."/>
            <person name="Strassmann J.E."/>
            <person name="Queller D.C."/>
            <person name="Kuspa A."/>
            <person name="Grigoriev I.V."/>
        </authorList>
    </citation>
    <scope>NUCLEOTIDE SEQUENCE [LARGE SCALE GENOMIC DNA]</scope>
    <source>
        <strain evidence="3">QSDP1</strain>
    </source>
</reference>
<accession>F0ZES2</accession>
<feature type="domain" description="EGF-like" evidence="1">
    <location>
        <begin position="4"/>
        <end position="15"/>
    </location>
</feature>
<evidence type="ECO:0000313" key="2">
    <source>
        <dbReference type="EMBL" id="EGC37541.1"/>
    </source>
</evidence>
<evidence type="ECO:0000313" key="3">
    <source>
        <dbReference type="Proteomes" id="UP000001064"/>
    </source>
</evidence>
<dbReference type="VEuPathDB" id="AmoebaDB:DICPUDRAFT_149833"/>
<dbReference type="AlphaFoldDB" id="F0ZES2"/>
<dbReference type="InParanoid" id="F0ZES2"/>
<dbReference type="RefSeq" id="XP_003285932.1">
    <property type="nucleotide sequence ID" value="XM_003285884.1"/>
</dbReference>
<dbReference type="KEGG" id="dpp:DICPUDRAFT_149833"/>
<protein>
    <recommendedName>
        <fullName evidence="1">EGF-like domain-containing protein</fullName>
    </recommendedName>
</protein>
<dbReference type="Proteomes" id="UP000001064">
    <property type="component" value="Unassembled WGS sequence"/>
</dbReference>
<proteinExistence type="predicted"/>
<dbReference type="PROSITE" id="PS00022">
    <property type="entry name" value="EGF_1"/>
    <property type="match status" value="1"/>
</dbReference>
<organism evidence="2 3">
    <name type="scientific">Dictyostelium purpureum</name>
    <name type="common">Slime mold</name>
    <dbReference type="NCBI Taxonomy" id="5786"/>
    <lineage>
        <taxon>Eukaryota</taxon>
        <taxon>Amoebozoa</taxon>
        <taxon>Evosea</taxon>
        <taxon>Eumycetozoa</taxon>
        <taxon>Dictyostelia</taxon>
        <taxon>Dictyosteliales</taxon>
        <taxon>Dictyosteliaceae</taxon>
        <taxon>Dictyostelium</taxon>
    </lineage>
</organism>
<sequence length="56" mass="6165">MGTCKCNSEYTGFDCSSPINNNNNNNNQAETETETNNNGTVIIKNQFIGYSISIQL</sequence>
<keyword evidence="3" id="KW-1185">Reference proteome</keyword>
<dbReference type="EMBL" id="GL870997">
    <property type="protein sequence ID" value="EGC37541.1"/>
    <property type="molecule type" value="Genomic_DNA"/>
</dbReference>
<dbReference type="GeneID" id="10499652"/>
<gene>
    <name evidence="2" type="ORF">DICPUDRAFT_149833</name>
</gene>
<evidence type="ECO:0000259" key="1">
    <source>
        <dbReference type="PROSITE" id="PS00022"/>
    </source>
</evidence>